<sequence>MRIQMIILWCAIFFVSCNEEDQGDGDISVIGKWKLIEVLADPGDGSGTFKEVKSNKTIELKSNGTITTNESLCSPYSDEIINEGTYSLKDKLIITNCQNSNIAKIFFEFTDDHLILNFVSNEGYSQKFQKVN</sequence>
<evidence type="ECO:0000313" key="2">
    <source>
        <dbReference type="EMBL" id="CAL2101491.1"/>
    </source>
</evidence>
<reference evidence="2 3" key="1">
    <citation type="submission" date="2024-05" db="EMBL/GenBank/DDBJ databases">
        <authorList>
            <person name="Duchaud E."/>
        </authorList>
    </citation>
    <scope>NUCLEOTIDE SEQUENCE [LARGE SCALE GENOMIC DNA]</scope>
    <source>
        <strain evidence="2">Ena-SAMPLE-TAB-13-05-2024-13:56:06:370-140308</strain>
    </source>
</reference>
<dbReference type="InterPro" id="IPR024311">
    <property type="entry name" value="Lipocalin-like"/>
</dbReference>
<gene>
    <name evidence="2" type="ORF">T190423A01A_10054</name>
</gene>
<dbReference type="Pfam" id="PF13648">
    <property type="entry name" value="Lipocalin_4"/>
    <property type="match status" value="1"/>
</dbReference>
<dbReference type="EMBL" id="CAXJIO010000010">
    <property type="protein sequence ID" value="CAL2101491.1"/>
    <property type="molecule type" value="Genomic_DNA"/>
</dbReference>
<comment type="caution">
    <text evidence="2">The sequence shown here is derived from an EMBL/GenBank/DDBJ whole genome shotgun (WGS) entry which is preliminary data.</text>
</comment>
<organism evidence="2 3">
    <name type="scientific">Tenacibaculum polynesiense</name>
    <dbReference type="NCBI Taxonomy" id="3137857"/>
    <lineage>
        <taxon>Bacteria</taxon>
        <taxon>Pseudomonadati</taxon>
        <taxon>Bacteroidota</taxon>
        <taxon>Flavobacteriia</taxon>
        <taxon>Flavobacteriales</taxon>
        <taxon>Flavobacteriaceae</taxon>
        <taxon>Tenacibaculum</taxon>
    </lineage>
</organism>
<dbReference type="PROSITE" id="PS51257">
    <property type="entry name" value="PROKAR_LIPOPROTEIN"/>
    <property type="match status" value="1"/>
</dbReference>
<proteinExistence type="predicted"/>
<feature type="domain" description="Lipocalin-like" evidence="1">
    <location>
        <begin position="30"/>
        <end position="115"/>
    </location>
</feature>
<protein>
    <submittedName>
        <fullName evidence="2">Lipocalin-like protein</fullName>
    </submittedName>
</protein>
<dbReference type="RefSeq" id="WP_348715340.1">
    <property type="nucleotide sequence ID" value="NZ_CAXJIO010000010.1"/>
</dbReference>
<name>A0ABM9P7Z4_9FLAO</name>
<evidence type="ECO:0000259" key="1">
    <source>
        <dbReference type="Pfam" id="PF13648"/>
    </source>
</evidence>
<accession>A0ABM9P7Z4</accession>
<dbReference type="Proteomes" id="UP001497527">
    <property type="component" value="Unassembled WGS sequence"/>
</dbReference>
<keyword evidence="3" id="KW-1185">Reference proteome</keyword>
<evidence type="ECO:0000313" key="3">
    <source>
        <dbReference type="Proteomes" id="UP001497527"/>
    </source>
</evidence>